<accession>A0A1N7NHR8</accession>
<keyword evidence="3" id="KW-1185">Reference proteome</keyword>
<dbReference type="RefSeq" id="WP_076347795.1">
    <property type="nucleotide sequence ID" value="NZ_FTOO01000008.1"/>
</dbReference>
<evidence type="ECO:0000313" key="3">
    <source>
        <dbReference type="Proteomes" id="UP000186156"/>
    </source>
</evidence>
<organism evidence="2 3">
    <name type="scientific">Alicyclobacillus vulcanalis</name>
    <dbReference type="NCBI Taxonomy" id="252246"/>
    <lineage>
        <taxon>Bacteria</taxon>
        <taxon>Bacillati</taxon>
        <taxon>Bacillota</taxon>
        <taxon>Bacilli</taxon>
        <taxon>Bacillales</taxon>
        <taxon>Alicyclobacillaceae</taxon>
        <taxon>Alicyclobacillus</taxon>
    </lineage>
</organism>
<dbReference type="OrthoDB" id="2620164at2"/>
<evidence type="ECO:0000313" key="2">
    <source>
        <dbReference type="EMBL" id="SIS97729.1"/>
    </source>
</evidence>
<protein>
    <submittedName>
        <fullName evidence="2">Uncharacterized protein</fullName>
    </submittedName>
</protein>
<reference evidence="3" key="1">
    <citation type="submission" date="2017-01" db="EMBL/GenBank/DDBJ databases">
        <authorList>
            <person name="Varghese N."/>
            <person name="Submissions S."/>
        </authorList>
    </citation>
    <scope>NUCLEOTIDE SEQUENCE [LARGE SCALE GENOMIC DNA]</scope>
    <source>
        <strain evidence="3">DSM 16176</strain>
    </source>
</reference>
<feature type="region of interest" description="Disordered" evidence="1">
    <location>
        <begin position="82"/>
        <end position="113"/>
    </location>
</feature>
<dbReference type="AlphaFoldDB" id="A0A1N7NHR8"/>
<dbReference type="EMBL" id="FTOO01000008">
    <property type="protein sequence ID" value="SIS97729.1"/>
    <property type="molecule type" value="Genomic_DNA"/>
</dbReference>
<feature type="compositionally biased region" description="Basic and acidic residues" evidence="1">
    <location>
        <begin position="103"/>
        <end position="113"/>
    </location>
</feature>
<dbReference type="Proteomes" id="UP000186156">
    <property type="component" value="Unassembled WGS sequence"/>
</dbReference>
<name>A0A1N7NHR8_9BACL</name>
<sequence>MFSLRRRKKQTEILEQLVRVLTLLEAQLDASKERKIEIAVERVQVDQVDLKELVFRLDRLDVNELSGTLTLGNHIQMASNAGARPAAEGSELEATSRGYRISWSEDRRTPDGH</sequence>
<proteinExistence type="predicted"/>
<gene>
    <name evidence="2" type="ORF">SAMN05421799_108130</name>
</gene>
<evidence type="ECO:0000256" key="1">
    <source>
        <dbReference type="SAM" id="MobiDB-lite"/>
    </source>
</evidence>
<dbReference type="STRING" id="252246.SAMN05421799_108130"/>